<keyword evidence="2 4" id="KW-0547">Nucleotide-binding</keyword>
<dbReference type="InterPro" id="IPR011761">
    <property type="entry name" value="ATP-grasp"/>
</dbReference>
<dbReference type="Pfam" id="PF18130">
    <property type="entry name" value="ATPgrasp_N"/>
    <property type="match status" value="1"/>
</dbReference>
<feature type="domain" description="ATP-grasp" evidence="5">
    <location>
        <begin position="222"/>
        <end position="472"/>
    </location>
</feature>
<dbReference type="Pfam" id="PF07478">
    <property type="entry name" value="Dala_Dala_lig_C"/>
    <property type="match status" value="1"/>
</dbReference>
<keyword evidence="3 4" id="KW-0067">ATP-binding</keyword>
<evidence type="ECO:0000256" key="4">
    <source>
        <dbReference type="PROSITE-ProRule" id="PRU00409"/>
    </source>
</evidence>
<evidence type="ECO:0000256" key="1">
    <source>
        <dbReference type="ARBA" id="ARBA00022598"/>
    </source>
</evidence>
<name>A0A8E2F9K5_9PEZI</name>
<evidence type="ECO:0000313" key="6">
    <source>
        <dbReference type="EMBL" id="OCL12795.1"/>
    </source>
</evidence>
<dbReference type="PROSITE" id="PS50975">
    <property type="entry name" value="ATP_GRASP"/>
    <property type="match status" value="1"/>
</dbReference>
<dbReference type="GO" id="GO:0046872">
    <property type="term" value="F:metal ion binding"/>
    <property type="evidence" value="ECO:0007669"/>
    <property type="project" value="InterPro"/>
</dbReference>
<dbReference type="GO" id="GO:0008716">
    <property type="term" value="F:D-alanine-D-alanine ligase activity"/>
    <property type="evidence" value="ECO:0007669"/>
    <property type="project" value="InterPro"/>
</dbReference>
<dbReference type="SUPFAM" id="SSF56059">
    <property type="entry name" value="Glutathione synthetase ATP-binding domain-like"/>
    <property type="match status" value="1"/>
</dbReference>
<reference evidence="6 7" key="1">
    <citation type="journal article" date="2016" name="Nat. Commun.">
        <title>Ectomycorrhizal ecology is imprinted in the genome of the dominant symbiotic fungus Cenococcum geophilum.</title>
        <authorList>
            <consortium name="DOE Joint Genome Institute"/>
            <person name="Peter M."/>
            <person name="Kohler A."/>
            <person name="Ohm R.A."/>
            <person name="Kuo A."/>
            <person name="Krutzmann J."/>
            <person name="Morin E."/>
            <person name="Arend M."/>
            <person name="Barry K.W."/>
            <person name="Binder M."/>
            <person name="Choi C."/>
            <person name="Clum A."/>
            <person name="Copeland A."/>
            <person name="Grisel N."/>
            <person name="Haridas S."/>
            <person name="Kipfer T."/>
            <person name="LaButti K."/>
            <person name="Lindquist E."/>
            <person name="Lipzen A."/>
            <person name="Maire R."/>
            <person name="Meier B."/>
            <person name="Mihaltcheva S."/>
            <person name="Molinier V."/>
            <person name="Murat C."/>
            <person name="Poggeler S."/>
            <person name="Quandt C.A."/>
            <person name="Sperisen C."/>
            <person name="Tritt A."/>
            <person name="Tisserant E."/>
            <person name="Crous P.W."/>
            <person name="Henrissat B."/>
            <person name="Nehls U."/>
            <person name="Egli S."/>
            <person name="Spatafora J.W."/>
            <person name="Grigoriev I.V."/>
            <person name="Martin F.M."/>
        </authorList>
    </citation>
    <scope>NUCLEOTIDE SEQUENCE [LARGE SCALE GENOMIC DNA]</scope>
    <source>
        <strain evidence="6 7">CBS 207.34</strain>
    </source>
</reference>
<dbReference type="Gene3D" id="3.30.1490.20">
    <property type="entry name" value="ATP-grasp fold, A domain"/>
    <property type="match status" value="1"/>
</dbReference>
<evidence type="ECO:0000259" key="5">
    <source>
        <dbReference type="PROSITE" id="PS50975"/>
    </source>
</evidence>
<dbReference type="Gene3D" id="3.30.470.20">
    <property type="entry name" value="ATP-grasp fold, B domain"/>
    <property type="match status" value="1"/>
</dbReference>
<keyword evidence="1" id="KW-0436">Ligase</keyword>
<evidence type="ECO:0000256" key="3">
    <source>
        <dbReference type="ARBA" id="ARBA00022840"/>
    </source>
</evidence>
<organism evidence="6 7">
    <name type="scientific">Glonium stellatum</name>
    <dbReference type="NCBI Taxonomy" id="574774"/>
    <lineage>
        <taxon>Eukaryota</taxon>
        <taxon>Fungi</taxon>
        <taxon>Dikarya</taxon>
        <taxon>Ascomycota</taxon>
        <taxon>Pezizomycotina</taxon>
        <taxon>Dothideomycetes</taxon>
        <taxon>Pleosporomycetidae</taxon>
        <taxon>Gloniales</taxon>
        <taxon>Gloniaceae</taxon>
        <taxon>Glonium</taxon>
    </lineage>
</organism>
<gene>
    <name evidence="6" type="ORF">AOQ84DRAFT_333676</name>
</gene>
<dbReference type="Gene3D" id="3.40.50.20">
    <property type="match status" value="1"/>
</dbReference>
<dbReference type="InterPro" id="IPR013815">
    <property type="entry name" value="ATP_grasp_subdomain_1"/>
</dbReference>
<dbReference type="Proteomes" id="UP000250140">
    <property type="component" value="Unassembled WGS sequence"/>
</dbReference>
<dbReference type="InterPro" id="IPR052032">
    <property type="entry name" value="ATP-dep_AA_Ligase"/>
</dbReference>
<evidence type="ECO:0000313" key="7">
    <source>
        <dbReference type="Proteomes" id="UP000250140"/>
    </source>
</evidence>
<dbReference type="EMBL" id="KV748830">
    <property type="protein sequence ID" value="OCL12795.1"/>
    <property type="molecule type" value="Genomic_DNA"/>
</dbReference>
<evidence type="ECO:0000256" key="2">
    <source>
        <dbReference type="ARBA" id="ARBA00022741"/>
    </source>
</evidence>
<protein>
    <submittedName>
        <fullName evidence="6">Glutathione synthetase ATP-binding domain-like protein</fullName>
    </submittedName>
</protein>
<dbReference type="InterPro" id="IPR041472">
    <property type="entry name" value="BL00235/CARNS1_N"/>
</dbReference>
<dbReference type="OrthoDB" id="434648at2759"/>
<dbReference type="PANTHER" id="PTHR43585:SF2">
    <property type="entry name" value="ATP-GRASP ENZYME FSQD"/>
    <property type="match status" value="1"/>
</dbReference>
<dbReference type="InterPro" id="IPR011095">
    <property type="entry name" value="Dala_Dala_lig_C"/>
</dbReference>
<accession>A0A8E2F9K5</accession>
<dbReference type="PANTHER" id="PTHR43585">
    <property type="entry name" value="FUMIPYRROLE BIOSYNTHESIS PROTEIN C"/>
    <property type="match status" value="1"/>
</dbReference>
<keyword evidence="7" id="KW-1185">Reference proteome</keyword>
<dbReference type="AlphaFoldDB" id="A0A8E2F9K5"/>
<sequence>MLQPESRTAVLFLFQAFRRVVKEAGKHEIAVKMIFPATDGYISRADFFEERLAHCPLTEAVAGFVSPLQLVKHVTFGVQENFLAFIKLAASGALLQSSSTHLLLQRLKALDQELCNRISLPWYFPTQLAMKRLAVIEGGFNLDFRHRVFEAAAALGIELVVLDRPGHWLQDPSFSSLRRAFLPVDLTIDDSLVQRVLNTLKDNNITVDGVTAFSDKYVVVAAEIAESLQLPTSPSVAFARVVDKHECRKLVDGDDQAICFSNLNKLKEHLQTTDHTFTYPLIIKPSRGGGSQGVLKVNNEMELFSAAGILIDKHKSKVLVESYIDGPEIDANYVLHNGEVIFFELSDNLPCAADKQGAKPMDSFLETGIMFPSGLDPGEIELIRTSVYESLRKLGFSTGVFHVEARIRNSSMRFESGEDGTVDLRKHNREETVNPSVFLIEVNARAPGRQATNGVAQVYGVDYNAVQLLFAVGESERAKALSQPFRNGPQFWCESVYLPATRGGVFKSDDVCAELIQRRPDLAKNIAECHCLFERGEIVPGPESGSLRWIASFLVFSRDSRSDALRLADVIRKEVRYELE</sequence>
<dbReference type="GO" id="GO:0005524">
    <property type="term" value="F:ATP binding"/>
    <property type="evidence" value="ECO:0007669"/>
    <property type="project" value="UniProtKB-UniRule"/>
</dbReference>
<proteinExistence type="predicted"/>